<keyword evidence="2" id="KW-1185">Reference proteome</keyword>
<name>U7VB49_9FUSO</name>
<dbReference type="AlphaFoldDB" id="U7VB49"/>
<dbReference type="HOGENOM" id="CLU_2631730_0_0_0"/>
<dbReference type="Proteomes" id="UP000017081">
    <property type="component" value="Unassembled WGS sequence"/>
</dbReference>
<evidence type="ECO:0000313" key="1">
    <source>
        <dbReference type="EMBL" id="ERT68369.1"/>
    </source>
</evidence>
<proteinExistence type="predicted"/>
<sequence length="77" mass="9335">MLNFFSFKRIQEIFKNIARNIELIFEQREGRNEFCKICGKRVPNSDFSEQFEDEGELSSRCLYCNKKFIKARERVMK</sequence>
<organism evidence="1 2">
    <name type="scientific">Cetobacterium somerae ATCC BAA-474</name>
    <dbReference type="NCBI Taxonomy" id="1319815"/>
    <lineage>
        <taxon>Bacteria</taxon>
        <taxon>Fusobacteriati</taxon>
        <taxon>Fusobacteriota</taxon>
        <taxon>Fusobacteriia</taxon>
        <taxon>Fusobacteriales</taxon>
        <taxon>Fusobacteriaceae</taxon>
        <taxon>Cetobacterium</taxon>
    </lineage>
</organism>
<dbReference type="GeneID" id="96967670"/>
<accession>U7VB49</accession>
<dbReference type="RefSeq" id="WP_023051294.1">
    <property type="nucleotide sequence ID" value="NZ_CP173062.2"/>
</dbReference>
<dbReference type="EMBL" id="AXZF01000067">
    <property type="protein sequence ID" value="ERT68369.1"/>
    <property type="molecule type" value="Genomic_DNA"/>
</dbReference>
<comment type="caution">
    <text evidence="1">The sequence shown here is derived from an EMBL/GenBank/DDBJ whole genome shotgun (WGS) entry which is preliminary data.</text>
</comment>
<protein>
    <submittedName>
        <fullName evidence="1">Uncharacterized protein</fullName>
    </submittedName>
</protein>
<evidence type="ECO:0000313" key="2">
    <source>
        <dbReference type="Proteomes" id="UP000017081"/>
    </source>
</evidence>
<reference evidence="1 2" key="1">
    <citation type="submission" date="2013-08" db="EMBL/GenBank/DDBJ databases">
        <authorList>
            <person name="Weinstock G."/>
            <person name="Sodergren E."/>
            <person name="Wylie T."/>
            <person name="Fulton L."/>
            <person name="Fulton R."/>
            <person name="Fronick C."/>
            <person name="O'Laughlin M."/>
            <person name="Godfrey J."/>
            <person name="Miner T."/>
            <person name="Herter B."/>
            <person name="Appelbaum E."/>
            <person name="Cordes M."/>
            <person name="Lek S."/>
            <person name="Wollam A."/>
            <person name="Pepin K.H."/>
            <person name="Palsikar V.B."/>
            <person name="Mitreva M."/>
            <person name="Wilson R.K."/>
        </authorList>
    </citation>
    <scope>NUCLEOTIDE SEQUENCE [LARGE SCALE GENOMIC DNA]</scope>
    <source>
        <strain evidence="1 2">ATCC BAA-474</strain>
    </source>
</reference>
<gene>
    <name evidence="1" type="ORF">HMPREF0202_01758</name>
</gene>